<dbReference type="SUPFAM" id="SSF63867">
    <property type="entry name" value="MoeA C-terminal domain-like"/>
    <property type="match status" value="1"/>
</dbReference>
<dbReference type="Gene3D" id="2.170.190.11">
    <property type="entry name" value="Molybdopterin biosynthesis moea protein, domain 3"/>
    <property type="match status" value="1"/>
</dbReference>
<dbReference type="AlphaFoldDB" id="A0A173MHD7"/>
<dbReference type="SUPFAM" id="SSF63882">
    <property type="entry name" value="MoeA N-terminal region -like"/>
    <property type="match status" value="1"/>
</dbReference>
<keyword evidence="6" id="KW-0460">Magnesium</keyword>
<dbReference type="CDD" id="cd00887">
    <property type="entry name" value="MoeA"/>
    <property type="match status" value="1"/>
</dbReference>
<comment type="function">
    <text evidence="1 6">Catalyzes the insertion of molybdate into adenylated molybdopterin with the concomitant release of AMP.</text>
</comment>
<dbReference type="InterPro" id="IPR001453">
    <property type="entry name" value="MoaB/Mog_dom"/>
</dbReference>
<evidence type="ECO:0000256" key="3">
    <source>
        <dbReference type="ARBA" id="ARBA00010763"/>
    </source>
</evidence>
<dbReference type="InterPro" id="IPR036135">
    <property type="entry name" value="MoeA_linker/N_sf"/>
</dbReference>
<dbReference type="NCBIfam" id="TIGR00177">
    <property type="entry name" value="molyb_syn"/>
    <property type="match status" value="1"/>
</dbReference>
<dbReference type="InterPro" id="IPR005111">
    <property type="entry name" value="MoeA_C_domain_IV"/>
</dbReference>
<dbReference type="PANTHER" id="PTHR10192">
    <property type="entry name" value="MOLYBDOPTERIN BIOSYNTHESIS PROTEIN"/>
    <property type="match status" value="1"/>
</dbReference>
<comment type="pathway">
    <text evidence="2 6">Cofactor biosynthesis; molybdopterin biosynthesis.</text>
</comment>
<dbReference type="EC" id="2.10.1.1" evidence="6"/>
<dbReference type="GO" id="GO:0046872">
    <property type="term" value="F:metal ion binding"/>
    <property type="evidence" value="ECO:0007669"/>
    <property type="project" value="UniProtKB-UniRule"/>
</dbReference>
<dbReference type="KEGG" id="fln:FLA_3054"/>
<dbReference type="InterPro" id="IPR036425">
    <property type="entry name" value="MoaB/Mog-like_dom_sf"/>
</dbReference>
<gene>
    <name evidence="8" type="ORF">SAMN05421788_102335</name>
</gene>
<comment type="cofactor">
    <cofactor evidence="6">
        <name>Mg(2+)</name>
        <dbReference type="ChEBI" id="CHEBI:18420"/>
    </cofactor>
</comment>
<evidence type="ECO:0000256" key="5">
    <source>
        <dbReference type="ARBA" id="ARBA00047317"/>
    </source>
</evidence>
<dbReference type="RefSeq" id="WP_231940444.1">
    <property type="nucleotide sequence ID" value="NZ_AP017422.1"/>
</dbReference>
<dbReference type="Gene3D" id="2.40.340.10">
    <property type="entry name" value="MoeA, C-terminal, domain IV"/>
    <property type="match status" value="1"/>
</dbReference>
<dbReference type="EMBL" id="FTOR01000002">
    <property type="protein sequence ID" value="SIS95981.1"/>
    <property type="molecule type" value="Genomic_DNA"/>
</dbReference>
<protein>
    <recommendedName>
        <fullName evidence="6">Molybdopterin molybdenumtransferase</fullName>
        <ecNumber evidence="6">2.10.1.1</ecNumber>
    </recommendedName>
</protein>
<dbReference type="InterPro" id="IPR005110">
    <property type="entry name" value="MoeA_linker/N"/>
</dbReference>
<reference evidence="9" key="1">
    <citation type="submission" date="2017-01" db="EMBL/GenBank/DDBJ databases">
        <authorList>
            <person name="Varghese N."/>
            <person name="Submissions S."/>
        </authorList>
    </citation>
    <scope>NUCLEOTIDE SEQUENCE [LARGE SCALE GENOMIC DNA]</scope>
    <source>
        <strain evidence="9">DSM 21054</strain>
    </source>
</reference>
<dbReference type="InterPro" id="IPR036688">
    <property type="entry name" value="MoeA_C_domain_IV_sf"/>
</dbReference>
<dbReference type="NCBIfam" id="NF045515">
    <property type="entry name" value="Glp_gephyrin"/>
    <property type="match status" value="1"/>
</dbReference>
<comment type="catalytic activity">
    <reaction evidence="5">
        <text>adenylyl-molybdopterin + molybdate = Mo-molybdopterin + AMP + H(+)</text>
        <dbReference type="Rhea" id="RHEA:35047"/>
        <dbReference type="ChEBI" id="CHEBI:15378"/>
        <dbReference type="ChEBI" id="CHEBI:36264"/>
        <dbReference type="ChEBI" id="CHEBI:62727"/>
        <dbReference type="ChEBI" id="CHEBI:71302"/>
        <dbReference type="ChEBI" id="CHEBI:456215"/>
        <dbReference type="EC" id="2.10.1.1"/>
    </reaction>
</comment>
<keyword evidence="4 6" id="KW-0501">Molybdenum cofactor biosynthesis</keyword>
<keyword evidence="6" id="KW-0479">Metal-binding</keyword>
<dbReference type="UniPathway" id="UPA00344"/>
<proteinExistence type="inferred from homology"/>
<dbReference type="STRING" id="477680.SAMN05421788_102335"/>
<feature type="domain" description="MoaB/Mog" evidence="7">
    <location>
        <begin position="180"/>
        <end position="317"/>
    </location>
</feature>
<name>A0A173MHD7_9BACT</name>
<sequence length="400" mass="42978">MTNQLITVSEAKAIINRLPLTPQTVLTSLPAAAGSVLAQDLHALIDIPAFNQSGMDGYAFAFADLDTYNHSLQIVSKIAAGSGERITLQPGQAARVFTGAPLPEGSDTVVMQENTTINNGQLYITQPTLQKGDNFRPAGSEIQKGQLALSKGTVITPGTIGFLAGMGYAQVPVYAPPKIALLVTGDELQSPGTPLQYGQVYEATSVMLEALLLQMGITVTTTYVPDSLDATIAALDSALQQADIILLTGGVSVGEFDFVVRAAQSCGVQQLFHRVLQRPGKPLYAGVKLEKTVIGLPGNPSSVLTCFYQYVWPLLRKLTGHNDQLQQLQAPLAGPHRKPHALRHFLKGQYANGRVTLLPAQESYRMRSFAVANCLVELPEPAATYEENDLVHLYLLPQYG</sequence>
<dbReference type="Pfam" id="PF00994">
    <property type="entry name" value="MoCF_biosynth"/>
    <property type="match status" value="1"/>
</dbReference>
<evidence type="ECO:0000259" key="7">
    <source>
        <dbReference type="SMART" id="SM00852"/>
    </source>
</evidence>
<dbReference type="GO" id="GO:0006777">
    <property type="term" value="P:Mo-molybdopterin cofactor biosynthetic process"/>
    <property type="evidence" value="ECO:0007669"/>
    <property type="project" value="UniProtKB-UniRule"/>
</dbReference>
<dbReference type="GO" id="GO:0005829">
    <property type="term" value="C:cytosol"/>
    <property type="evidence" value="ECO:0007669"/>
    <property type="project" value="TreeGrafter"/>
</dbReference>
<evidence type="ECO:0000313" key="9">
    <source>
        <dbReference type="Proteomes" id="UP000186917"/>
    </source>
</evidence>
<evidence type="ECO:0000313" key="8">
    <source>
        <dbReference type="EMBL" id="SIS95981.1"/>
    </source>
</evidence>
<dbReference type="PANTHER" id="PTHR10192:SF5">
    <property type="entry name" value="GEPHYRIN"/>
    <property type="match status" value="1"/>
</dbReference>
<evidence type="ECO:0000256" key="2">
    <source>
        <dbReference type="ARBA" id="ARBA00005046"/>
    </source>
</evidence>
<dbReference type="Pfam" id="PF03454">
    <property type="entry name" value="MoeA_C"/>
    <property type="match status" value="1"/>
</dbReference>
<dbReference type="Gene3D" id="3.40.980.10">
    <property type="entry name" value="MoaB/Mog-like domain"/>
    <property type="match status" value="1"/>
</dbReference>
<comment type="similarity">
    <text evidence="3 6">Belongs to the MoeA family.</text>
</comment>
<dbReference type="SMART" id="SM00852">
    <property type="entry name" value="MoCF_biosynth"/>
    <property type="match status" value="1"/>
</dbReference>
<dbReference type="Gene3D" id="3.90.105.10">
    <property type="entry name" value="Molybdopterin biosynthesis moea protein, domain 2"/>
    <property type="match status" value="1"/>
</dbReference>
<dbReference type="SUPFAM" id="SSF53218">
    <property type="entry name" value="Molybdenum cofactor biosynthesis proteins"/>
    <property type="match status" value="1"/>
</dbReference>
<dbReference type="GO" id="GO:0061599">
    <property type="term" value="F:molybdopterin molybdotransferase activity"/>
    <property type="evidence" value="ECO:0007669"/>
    <property type="project" value="UniProtKB-UniRule"/>
</dbReference>
<evidence type="ECO:0000256" key="6">
    <source>
        <dbReference type="RuleBase" id="RU365090"/>
    </source>
</evidence>
<dbReference type="InterPro" id="IPR038987">
    <property type="entry name" value="MoeA-like"/>
</dbReference>
<keyword evidence="6" id="KW-0500">Molybdenum</keyword>
<evidence type="ECO:0000256" key="1">
    <source>
        <dbReference type="ARBA" id="ARBA00002901"/>
    </source>
</evidence>
<keyword evidence="6" id="KW-0808">Transferase</keyword>
<evidence type="ECO:0000256" key="4">
    <source>
        <dbReference type="ARBA" id="ARBA00023150"/>
    </source>
</evidence>
<dbReference type="Proteomes" id="UP000186917">
    <property type="component" value="Unassembled WGS sequence"/>
</dbReference>
<accession>A0A173MHD7</accession>
<organism evidence="8 9">
    <name type="scientific">Filimonas lacunae</name>
    <dbReference type="NCBI Taxonomy" id="477680"/>
    <lineage>
        <taxon>Bacteria</taxon>
        <taxon>Pseudomonadati</taxon>
        <taxon>Bacteroidota</taxon>
        <taxon>Chitinophagia</taxon>
        <taxon>Chitinophagales</taxon>
        <taxon>Chitinophagaceae</taxon>
        <taxon>Filimonas</taxon>
    </lineage>
</organism>
<keyword evidence="9" id="KW-1185">Reference proteome</keyword>
<dbReference type="Pfam" id="PF03453">
    <property type="entry name" value="MoeA_N"/>
    <property type="match status" value="1"/>
</dbReference>